<keyword evidence="3" id="KW-0998">Cell outer membrane</keyword>
<evidence type="ECO:0000259" key="6">
    <source>
        <dbReference type="Pfam" id="PF14905"/>
    </source>
</evidence>
<dbReference type="InterPro" id="IPR036942">
    <property type="entry name" value="Beta-barrel_TonB_sf"/>
</dbReference>
<dbReference type="SUPFAM" id="SSF56935">
    <property type="entry name" value="Porins"/>
    <property type="match status" value="1"/>
</dbReference>
<proteinExistence type="predicted"/>
<reference evidence="7 8" key="1">
    <citation type="submission" date="2019-09" db="EMBL/GenBank/DDBJ databases">
        <title>Genome Sequence of Larkinella sp MA1.</title>
        <authorList>
            <person name="Srinivasan S."/>
        </authorList>
    </citation>
    <scope>NUCLEOTIDE SEQUENCE [LARGE SCALE GENOMIC DNA]</scope>
    <source>
        <strain evidence="7 8">MA1</strain>
    </source>
</reference>
<dbReference type="Proteomes" id="UP000326344">
    <property type="component" value="Unassembled WGS sequence"/>
</dbReference>
<evidence type="ECO:0000256" key="2">
    <source>
        <dbReference type="ARBA" id="ARBA00023136"/>
    </source>
</evidence>
<accession>A0A5N1JRS4</accession>
<dbReference type="RefSeq" id="WP_150875099.1">
    <property type="nucleotide sequence ID" value="NZ_VTWS01000001.1"/>
</dbReference>
<gene>
    <name evidence="7" type="ORF">F0P93_04550</name>
</gene>
<comment type="caution">
    <text evidence="7">The sequence shown here is derived from an EMBL/GenBank/DDBJ whole genome shotgun (WGS) entry which is preliminary data.</text>
</comment>
<evidence type="ECO:0000256" key="5">
    <source>
        <dbReference type="SAM" id="SignalP"/>
    </source>
</evidence>
<comment type="subcellular location">
    <subcellularLocation>
        <location evidence="1">Cell outer membrane</location>
    </subcellularLocation>
</comment>
<keyword evidence="2" id="KW-0472">Membrane</keyword>
<feature type="domain" description="Outer membrane protein beta-barrel" evidence="6">
    <location>
        <begin position="467"/>
        <end position="822"/>
    </location>
</feature>
<evidence type="ECO:0000256" key="4">
    <source>
        <dbReference type="SAM" id="MobiDB-lite"/>
    </source>
</evidence>
<dbReference type="InterPro" id="IPR041700">
    <property type="entry name" value="OMP_b-brl_3"/>
</dbReference>
<dbReference type="GO" id="GO:0009279">
    <property type="term" value="C:cell outer membrane"/>
    <property type="evidence" value="ECO:0007669"/>
    <property type="project" value="UniProtKB-SubCell"/>
</dbReference>
<dbReference type="Pfam" id="PF14905">
    <property type="entry name" value="OMP_b-brl_3"/>
    <property type="match status" value="1"/>
</dbReference>
<dbReference type="Gene3D" id="2.40.170.20">
    <property type="entry name" value="TonB-dependent receptor, beta-barrel domain"/>
    <property type="match status" value="1"/>
</dbReference>
<dbReference type="EMBL" id="VTWS01000001">
    <property type="protein sequence ID" value="KAA9357012.1"/>
    <property type="molecule type" value="Genomic_DNA"/>
</dbReference>
<name>A0A5N1JRS4_9BACT</name>
<organism evidence="7 8">
    <name type="scientific">Larkinella humicola</name>
    <dbReference type="NCBI Taxonomy" id="2607654"/>
    <lineage>
        <taxon>Bacteria</taxon>
        <taxon>Pseudomonadati</taxon>
        <taxon>Bacteroidota</taxon>
        <taxon>Cytophagia</taxon>
        <taxon>Cytophagales</taxon>
        <taxon>Spirosomataceae</taxon>
        <taxon>Larkinella</taxon>
    </lineage>
</organism>
<evidence type="ECO:0000313" key="7">
    <source>
        <dbReference type="EMBL" id="KAA9357012.1"/>
    </source>
</evidence>
<feature type="chain" id="PRO_5024828829" evidence="5">
    <location>
        <begin position="20"/>
        <end position="957"/>
    </location>
</feature>
<dbReference type="Pfam" id="PF13715">
    <property type="entry name" value="CarbopepD_reg_2"/>
    <property type="match status" value="1"/>
</dbReference>
<dbReference type="SUPFAM" id="SSF49464">
    <property type="entry name" value="Carboxypeptidase regulatory domain-like"/>
    <property type="match status" value="1"/>
</dbReference>
<dbReference type="AlphaFoldDB" id="A0A5N1JRS4"/>
<evidence type="ECO:0000313" key="8">
    <source>
        <dbReference type="Proteomes" id="UP000326344"/>
    </source>
</evidence>
<keyword evidence="5" id="KW-0732">Signal</keyword>
<dbReference type="InterPro" id="IPR008969">
    <property type="entry name" value="CarboxyPept-like_regulatory"/>
</dbReference>
<keyword evidence="8" id="KW-1185">Reference proteome</keyword>
<sequence>MRSLLPVFFFMISLTKVVAQSQLRGAVVDSTTRKPLMEATVSLLSVRDSSVVTFMITNGDGEFTFKNVAVGTYRLLITYVGYRNKSKRISITTGKPHTDAGTIEMITQAVNLNEVVVKQEGPPIVIKQDTVEFNAGAFKTQPNAMVENLLKKLPGVEVDREGTIKAQGQEVKRVLVDGKPFFGDDPKMATRNLPADIIDKVQMYDQQSDQSQFSGIDDGDRNKTINLVTKKDKRKGYFGQQSIGAGPNETNDDVRYAARLNLNRFNGNQQISLIGQANNINQQGFTGQNIFGGGAGLGANFGGGGLIVAGGRSGGGSNGGNTNAITRTLAGGLNYRDQWGKKVDVAGSYFLNDLNTVTDQQSRRQYALPDTSYQVNQNSTSRNQVTSHRFNMRFNYQIDSLTTLRITPGFTLQNSEYQSINQSQTLTNDAISSVEQLDSTNLINTSNTNYNSTGNGISGNNNALLMRKFKRKGRTLSLNWNIAVNNQNTDGINQSLNQFFGQTGGRNNQNIDQRNEQTSKSVTNSINLTYTEPLSLSKTLEFHYNYSNNRNTSNRSVNDYDELTKDYTEFNPSLSNNFVNTYMTNRVGSTLQNKRLKYTYALGFDMQQANLHSDNQTRDVSLNKSFTNVLPNAMFTYNFSKNRTLRFNYRSRTNAPSVSQLQPVADNTNPLNIRLGNPDLKQEFSNTVSLNYNNFQQTTFRSVFAMLNATQTNNKIVNATTFTNQGAQTTQPVNTNGYYNVMAFLAIGRRIQPLKANVNLTSNINFNRGVSLVNSQTNRSQNWTFSQGARINSNFDEKLEFGLSGNISYQTALYSLQTNQNTEYFNKSLSGDLYYQLPFRLVVTTDVTYNNYSGKSAGSVQNFALWNVALTRQFFKNRQGELKLQVYDLLNQNRSISRNVTETYSEETNSRVLNRYFMLSFTYNLRRFGSGPQSRTERQNRDQNFPQRGMQRPGRMN</sequence>
<dbReference type="Gene3D" id="2.60.40.1120">
    <property type="entry name" value="Carboxypeptidase-like, regulatory domain"/>
    <property type="match status" value="1"/>
</dbReference>
<evidence type="ECO:0000256" key="1">
    <source>
        <dbReference type="ARBA" id="ARBA00004442"/>
    </source>
</evidence>
<feature type="region of interest" description="Disordered" evidence="4">
    <location>
        <begin position="929"/>
        <end position="957"/>
    </location>
</feature>
<protein>
    <submittedName>
        <fullName evidence="7">Outer membrane beta-barrel protein</fullName>
    </submittedName>
</protein>
<evidence type="ECO:0000256" key="3">
    <source>
        <dbReference type="ARBA" id="ARBA00023237"/>
    </source>
</evidence>
<feature type="signal peptide" evidence="5">
    <location>
        <begin position="1"/>
        <end position="19"/>
    </location>
</feature>